<dbReference type="RefSeq" id="WP_274996646.1">
    <property type="nucleotide sequence ID" value="NZ_JAJQQP010000013.1"/>
</dbReference>
<dbReference type="InterPro" id="IPR016181">
    <property type="entry name" value="Acyl_CoA_acyltransferase"/>
</dbReference>
<dbReference type="InterPro" id="IPR000182">
    <property type="entry name" value="GNAT_dom"/>
</dbReference>
<comment type="caution">
    <text evidence="2">The sequence shown here is derived from an EMBL/GenBank/DDBJ whole genome shotgun (WGS) entry which is preliminary data.</text>
</comment>
<accession>A0ABU2CWH7</accession>
<evidence type="ECO:0000259" key="1">
    <source>
        <dbReference type="PROSITE" id="PS51186"/>
    </source>
</evidence>
<dbReference type="PANTHER" id="PTHR42791:SF1">
    <property type="entry name" value="N-ACETYLTRANSFERASE DOMAIN-CONTAINING PROTEIN"/>
    <property type="match status" value="1"/>
</dbReference>
<name>A0ABU2CWH7_9MICO</name>
<evidence type="ECO:0000313" key="3">
    <source>
        <dbReference type="Proteomes" id="UP001183585"/>
    </source>
</evidence>
<evidence type="ECO:0000313" key="2">
    <source>
        <dbReference type="EMBL" id="MDR7385699.1"/>
    </source>
</evidence>
<dbReference type="InterPro" id="IPR052523">
    <property type="entry name" value="Trichothecene_AcTrans"/>
</dbReference>
<dbReference type="Pfam" id="PF00583">
    <property type="entry name" value="Acetyltransf_1"/>
    <property type="match status" value="1"/>
</dbReference>
<sequence length="199" mass="21310">MSMPHLIVRPSVPSEFTSVLPVCVEAFADEAVSAWVEPEPGRRKEHTRELFEPALRAAVDAGQLLVAFLPGGDPVAASVWVDLDGAPPEPELPDDGRSASRRLAAVLAATDARHPDVSHVYLSAMAALPHRRGLGAGTALLRHGLERAQGLGLPVYLEASTPQNRKLYARHGFQDHGEPIPLPEGGPLLQPMWRGVDGP</sequence>
<dbReference type="CDD" id="cd04301">
    <property type="entry name" value="NAT_SF"/>
    <property type="match status" value="1"/>
</dbReference>
<dbReference type="PANTHER" id="PTHR42791">
    <property type="entry name" value="GNAT FAMILY ACETYLTRANSFERASE"/>
    <property type="match status" value="1"/>
</dbReference>
<gene>
    <name evidence="2" type="ORF">J2S48_005214</name>
</gene>
<feature type="domain" description="N-acetyltransferase" evidence="1">
    <location>
        <begin position="6"/>
        <end position="197"/>
    </location>
</feature>
<protein>
    <submittedName>
        <fullName evidence="2">GNAT superfamily N-acetyltransferase</fullName>
    </submittedName>
</protein>
<keyword evidence="3" id="KW-1185">Reference proteome</keyword>
<dbReference type="PROSITE" id="PS51186">
    <property type="entry name" value="GNAT"/>
    <property type="match status" value="1"/>
</dbReference>
<dbReference type="EMBL" id="JAVDYE010000001">
    <property type="protein sequence ID" value="MDR7385699.1"/>
    <property type="molecule type" value="Genomic_DNA"/>
</dbReference>
<organism evidence="2 3">
    <name type="scientific">Promicromonospora iranensis</name>
    <dbReference type="NCBI Taxonomy" id="1105144"/>
    <lineage>
        <taxon>Bacteria</taxon>
        <taxon>Bacillati</taxon>
        <taxon>Actinomycetota</taxon>
        <taxon>Actinomycetes</taxon>
        <taxon>Micrococcales</taxon>
        <taxon>Promicromonosporaceae</taxon>
        <taxon>Promicromonospora</taxon>
    </lineage>
</organism>
<reference evidence="2 3" key="1">
    <citation type="submission" date="2023-07" db="EMBL/GenBank/DDBJ databases">
        <title>Sequencing the genomes of 1000 actinobacteria strains.</title>
        <authorList>
            <person name="Klenk H.-P."/>
        </authorList>
    </citation>
    <scope>NUCLEOTIDE SEQUENCE [LARGE SCALE GENOMIC DNA]</scope>
    <source>
        <strain evidence="2 3">DSM 45554</strain>
    </source>
</reference>
<dbReference type="SUPFAM" id="SSF55729">
    <property type="entry name" value="Acyl-CoA N-acyltransferases (Nat)"/>
    <property type="match status" value="1"/>
</dbReference>
<dbReference type="Proteomes" id="UP001183585">
    <property type="component" value="Unassembled WGS sequence"/>
</dbReference>
<proteinExistence type="predicted"/>
<dbReference type="Gene3D" id="3.40.630.30">
    <property type="match status" value="1"/>
</dbReference>